<proteinExistence type="predicted"/>
<dbReference type="EMBL" id="FLUP01000001">
    <property type="protein sequence ID" value="SBW10049.1"/>
    <property type="molecule type" value="Genomic_DNA"/>
</dbReference>
<reference evidence="1" key="1">
    <citation type="submission" date="2016-04" db="EMBL/GenBank/DDBJ databases">
        <authorList>
            <person name="Evans L.H."/>
            <person name="Alamgir A."/>
            <person name="Owens N."/>
            <person name="Weber N.D."/>
            <person name="Virtaneva K."/>
            <person name="Barbian K."/>
            <person name="Babar A."/>
            <person name="Rosenke K."/>
        </authorList>
    </citation>
    <scope>NUCLEOTIDE SEQUENCE</scope>
    <source>
        <strain evidence="1">92-2</strain>
    </source>
</reference>
<gene>
    <name evidence="1" type="ORF">KM92DES2_12871</name>
</gene>
<evidence type="ECO:0000313" key="1">
    <source>
        <dbReference type="EMBL" id="SBW10049.1"/>
    </source>
</evidence>
<sequence length="90" mass="10047">MDAEANDLAAANALWDLSGKELQSLSVKRGGQSIGLDMVASDRFQTAPRECLHLIVDRLQTHEQQMMAAVYLMMAFEAKPRTHGQEYKNP</sequence>
<name>A0A212KEE8_9BACT</name>
<organism evidence="1">
    <name type="scientific">uncultured Desulfovibrio sp</name>
    <dbReference type="NCBI Taxonomy" id="167968"/>
    <lineage>
        <taxon>Bacteria</taxon>
        <taxon>Pseudomonadati</taxon>
        <taxon>Thermodesulfobacteriota</taxon>
        <taxon>Desulfovibrionia</taxon>
        <taxon>Desulfovibrionales</taxon>
        <taxon>Desulfovibrionaceae</taxon>
        <taxon>Desulfovibrio</taxon>
        <taxon>environmental samples</taxon>
    </lineage>
</organism>
<accession>A0A212KEE8</accession>
<protein>
    <submittedName>
        <fullName evidence="1">Uncharacterized protein</fullName>
    </submittedName>
</protein>
<dbReference type="AlphaFoldDB" id="A0A212KEE8"/>